<dbReference type="EMBL" id="CAMAPD010000001">
    <property type="protein sequence ID" value="CAH9049803.1"/>
    <property type="molecule type" value="Genomic_DNA"/>
</dbReference>
<protein>
    <submittedName>
        <fullName evidence="1">Uncharacterized protein</fullName>
    </submittedName>
</protein>
<dbReference type="Proteomes" id="UP001152485">
    <property type="component" value="Unassembled WGS sequence"/>
</dbReference>
<comment type="caution">
    <text evidence="1">The sequence shown here is derived from an EMBL/GenBank/DDBJ whole genome shotgun (WGS) entry which is preliminary data.</text>
</comment>
<evidence type="ECO:0000313" key="1">
    <source>
        <dbReference type="EMBL" id="CAH9049803.1"/>
    </source>
</evidence>
<evidence type="ECO:0000313" key="2">
    <source>
        <dbReference type="Proteomes" id="UP001152485"/>
    </source>
</evidence>
<accession>A0ABN8UFL5</accession>
<dbReference type="RefSeq" id="WP_261591247.1">
    <property type="nucleotide sequence ID" value="NZ_CAMAPD010000001.1"/>
</dbReference>
<proteinExistence type="predicted"/>
<reference evidence="1 2" key="1">
    <citation type="submission" date="2022-07" db="EMBL/GenBank/DDBJ databases">
        <authorList>
            <person name="Criscuolo A."/>
        </authorList>
    </citation>
    <scope>NUCLEOTIDE SEQUENCE [LARGE SCALE GENOMIC DNA]</scope>
    <source>
        <strain evidence="2">CIP 111951</strain>
    </source>
</reference>
<name>A0ABN8UFL5_9GAMM</name>
<organism evidence="1 2">
    <name type="scientific">Pseudoalteromonas holothuriae</name>
    <dbReference type="NCBI Taxonomy" id="2963714"/>
    <lineage>
        <taxon>Bacteria</taxon>
        <taxon>Pseudomonadati</taxon>
        <taxon>Pseudomonadota</taxon>
        <taxon>Gammaproteobacteria</taxon>
        <taxon>Alteromonadales</taxon>
        <taxon>Pseudoalteromonadaceae</taxon>
        <taxon>Pseudoalteromonas</taxon>
    </lineage>
</organism>
<gene>
    <name evidence="1" type="ORF">PSECIP111951_00038</name>
</gene>
<sequence length="257" mass="29140">MGNGKEFSFSNIRQENESTVHFDQLDVTINGEEKNFIEINSITRAYFILMTNLVESPRLRSFFSREEFDSENKKWNVYTTDYTRHFLTEGLAIYSVKKEGVHSHLVVPNEAGEQQDKASAELKVLLADPTVEVILDDKLNGCGFKVPKTTSIKYKTNFELDPTRLWPLVILKSDQNGSQHLIEIENFECGVKWNVDGGETHTAYSDSIMELGQTKATLDIKGNVKEVTFKLPYICAAFDALTSISFDGEEEVILFTT</sequence>